<feature type="compositionally biased region" description="Low complexity" evidence="1">
    <location>
        <begin position="183"/>
        <end position="206"/>
    </location>
</feature>
<dbReference type="InterPro" id="IPR025641">
    <property type="entry name" value="DUF4340"/>
</dbReference>
<name>A0A8K2A2P6_9CYAN</name>
<reference evidence="3" key="1">
    <citation type="submission" date="2019-12" db="EMBL/GenBank/DDBJ databases">
        <title>High-Quality draft genome sequences of three cyanobacteria isolated from the limestone walls of the Old Cathedral of Coimbra.</title>
        <authorList>
            <person name="Tiago I."/>
            <person name="Soares F."/>
            <person name="Portugal A."/>
        </authorList>
    </citation>
    <scope>NUCLEOTIDE SEQUENCE [LARGE SCALE GENOMIC DNA]</scope>
    <source>
        <strain evidence="3">C</strain>
    </source>
</reference>
<dbReference type="Pfam" id="PF14238">
    <property type="entry name" value="DUF4340"/>
    <property type="match status" value="1"/>
</dbReference>
<keyword evidence="4" id="KW-1185">Reference proteome</keyword>
<evidence type="ECO:0000256" key="1">
    <source>
        <dbReference type="SAM" id="MobiDB-lite"/>
    </source>
</evidence>
<sequence length="206" mass="22630">MKLKINTLVLLLVALGFGVGVWAWEQWSPVEDTADSSLEMGEPLFSFSEDDIEQIEVRTADLDIQFERTADTFPQVWTIRAPIQAPADEGAIAFLLSQLTTGRRDRTLEIPTSQLAEFGLEPPTATVDVTLNTQARHQLILGGADFSRNFTYVRIDPDGANGETLEIHLAPFGLLDAVDRSLSEWQQPPEAAEATPESTPEAAPKP</sequence>
<dbReference type="AlphaFoldDB" id="A0A8K2A2P6"/>
<proteinExistence type="predicted"/>
<dbReference type="EMBL" id="WVIC01000057">
    <property type="protein sequence ID" value="NCJ08552.1"/>
    <property type="molecule type" value="Genomic_DNA"/>
</dbReference>
<evidence type="ECO:0000313" key="4">
    <source>
        <dbReference type="Proteomes" id="UP000607397"/>
    </source>
</evidence>
<protein>
    <submittedName>
        <fullName evidence="3">DUF4340 domain-containing protein</fullName>
    </submittedName>
</protein>
<organism evidence="3 4">
    <name type="scientific">Petrachloros mirabilis ULC683</name>
    <dbReference type="NCBI Taxonomy" id="2781853"/>
    <lineage>
        <taxon>Bacteria</taxon>
        <taxon>Bacillati</taxon>
        <taxon>Cyanobacteriota</taxon>
        <taxon>Cyanophyceae</taxon>
        <taxon>Synechococcales</taxon>
        <taxon>Petrachlorosaceae</taxon>
        <taxon>Petrachloros</taxon>
        <taxon>Petrachloros mirabilis</taxon>
    </lineage>
</organism>
<comment type="caution">
    <text evidence="3">The sequence shown here is derived from an EMBL/GenBank/DDBJ whole genome shotgun (WGS) entry which is preliminary data.</text>
</comment>
<evidence type="ECO:0000259" key="2">
    <source>
        <dbReference type="Pfam" id="PF14238"/>
    </source>
</evidence>
<feature type="region of interest" description="Disordered" evidence="1">
    <location>
        <begin position="180"/>
        <end position="206"/>
    </location>
</feature>
<feature type="domain" description="DUF4340" evidence="2">
    <location>
        <begin position="77"/>
        <end position="186"/>
    </location>
</feature>
<dbReference type="RefSeq" id="WP_161827025.1">
    <property type="nucleotide sequence ID" value="NZ_WVIC01000057.1"/>
</dbReference>
<dbReference type="Proteomes" id="UP000607397">
    <property type="component" value="Unassembled WGS sequence"/>
</dbReference>
<accession>A0A8K2A2P6</accession>
<evidence type="ECO:0000313" key="3">
    <source>
        <dbReference type="EMBL" id="NCJ08552.1"/>
    </source>
</evidence>
<gene>
    <name evidence="3" type="ORF">GS597_18965</name>
</gene>